<dbReference type="SUPFAM" id="SSF57667">
    <property type="entry name" value="beta-beta-alpha zinc fingers"/>
    <property type="match status" value="3"/>
</dbReference>
<evidence type="ECO:0000256" key="4">
    <source>
        <dbReference type="ARBA" id="ARBA00022833"/>
    </source>
</evidence>
<dbReference type="PANTHER" id="PTHR24379">
    <property type="entry name" value="KRAB AND ZINC FINGER DOMAIN-CONTAINING"/>
    <property type="match status" value="1"/>
</dbReference>
<dbReference type="PROSITE" id="PS00028">
    <property type="entry name" value="ZINC_FINGER_C2H2_1"/>
    <property type="match status" value="4"/>
</dbReference>
<keyword evidence="3 5" id="KW-0863">Zinc-finger</keyword>
<accession>A0A2V3INW4</accession>
<sequence>MSSPHKLPRGKSPGRRLKGGTERNRAREDTDILMIEASAQNPKPESAYTLDERIAAYGLLELHEGWRDASAEAVDVLESVTGERYSAVVGKSMNGAAPPVEHQQSRTKRYQCNKCSYAAQYKSRILQHQEVHAERICPTCHRSFYSSKDFHNHTRSHIADEERLTCKRCGNVYKSRFNLRRHMRRTHGEMTQGEFTCEYCERTFDMERGLTIHVKKTHPDQFQARIYECSICGREFDRKNDMRRHEKLHDSSK</sequence>
<feature type="domain" description="C2H2-type" evidence="7">
    <location>
        <begin position="227"/>
        <end position="253"/>
    </location>
</feature>
<evidence type="ECO:0000313" key="8">
    <source>
        <dbReference type="EMBL" id="PXF43775.1"/>
    </source>
</evidence>
<dbReference type="GO" id="GO:0000981">
    <property type="term" value="F:DNA-binding transcription factor activity, RNA polymerase II-specific"/>
    <property type="evidence" value="ECO:0007669"/>
    <property type="project" value="TreeGrafter"/>
</dbReference>
<dbReference type="GO" id="GO:0005634">
    <property type="term" value="C:nucleus"/>
    <property type="evidence" value="ECO:0007669"/>
    <property type="project" value="TreeGrafter"/>
</dbReference>
<keyword evidence="2" id="KW-0677">Repeat</keyword>
<reference evidence="8 9" key="1">
    <citation type="journal article" date="2018" name="Mol. Biol. Evol.">
        <title>Analysis of the draft genome of the red seaweed Gracilariopsis chorda provides insights into genome size evolution in Rhodophyta.</title>
        <authorList>
            <person name="Lee J."/>
            <person name="Yang E.C."/>
            <person name="Graf L."/>
            <person name="Yang J.H."/>
            <person name="Qiu H."/>
            <person name="Zel Zion U."/>
            <person name="Chan C.X."/>
            <person name="Stephens T.G."/>
            <person name="Weber A.P.M."/>
            <person name="Boo G.H."/>
            <person name="Boo S.M."/>
            <person name="Kim K.M."/>
            <person name="Shin Y."/>
            <person name="Jung M."/>
            <person name="Lee S.J."/>
            <person name="Yim H.S."/>
            <person name="Lee J.H."/>
            <person name="Bhattacharya D."/>
            <person name="Yoon H.S."/>
        </authorList>
    </citation>
    <scope>NUCLEOTIDE SEQUENCE [LARGE SCALE GENOMIC DNA]</scope>
    <source>
        <strain evidence="8 9">SKKU-2015</strain>
        <tissue evidence="8">Whole body</tissue>
    </source>
</reference>
<dbReference type="GO" id="GO:0008270">
    <property type="term" value="F:zinc ion binding"/>
    <property type="evidence" value="ECO:0007669"/>
    <property type="project" value="UniProtKB-KW"/>
</dbReference>
<dbReference type="Proteomes" id="UP000247409">
    <property type="component" value="Unassembled WGS sequence"/>
</dbReference>
<dbReference type="AlphaFoldDB" id="A0A2V3INW4"/>
<evidence type="ECO:0000256" key="3">
    <source>
        <dbReference type="ARBA" id="ARBA00022771"/>
    </source>
</evidence>
<evidence type="ECO:0000256" key="5">
    <source>
        <dbReference type="PROSITE-ProRule" id="PRU00042"/>
    </source>
</evidence>
<keyword evidence="4" id="KW-0862">Zinc</keyword>
<evidence type="ECO:0000259" key="7">
    <source>
        <dbReference type="PROSITE" id="PS50157"/>
    </source>
</evidence>
<evidence type="ECO:0000256" key="6">
    <source>
        <dbReference type="SAM" id="MobiDB-lite"/>
    </source>
</evidence>
<name>A0A2V3INW4_9FLOR</name>
<comment type="caution">
    <text evidence="8">The sequence shown here is derived from an EMBL/GenBank/DDBJ whole genome shotgun (WGS) entry which is preliminary data.</text>
</comment>
<feature type="compositionally biased region" description="Basic and acidic residues" evidence="6">
    <location>
        <begin position="19"/>
        <end position="29"/>
    </location>
</feature>
<feature type="domain" description="C2H2-type" evidence="7">
    <location>
        <begin position="135"/>
        <end position="162"/>
    </location>
</feature>
<keyword evidence="1" id="KW-0479">Metal-binding</keyword>
<keyword evidence="9" id="KW-1185">Reference proteome</keyword>
<gene>
    <name evidence="8" type="ORF">BWQ96_06468</name>
</gene>
<dbReference type="PANTHER" id="PTHR24379:SF127">
    <property type="entry name" value="BLOODY FINGERS-RELATED"/>
    <property type="match status" value="1"/>
</dbReference>
<dbReference type="Pfam" id="PF13894">
    <property type="entry name" value="zf-C2H2_4"/>
    <property type="match status" value="1"/>
</dbReference>
<dbReference type="PROSITE" id="PS50157">
    <property type="entry name" value="ZINC_FINGER_C2H2_2"/>
    <property type="match status" value="5"/>
</dbReference>
<dbReference type="SMART" id="SM00355">
    <property type="entry name" value="ZnF_C2H2"/>
    <property type="match status" value="5"/>
</dbReference>
<proteinExistence type="predicted"/>
<protein>
    <recommendedName>
        <fullName evidence="7">C2H2-type domain-containing protein</fullName>
    </recommendedName>
</protein>
<evidence type="ECO:0000256" key="2">
    <source>
        <dbReference type="ARBA" id="ARBA00022737"/>
    </source>
</evidence>
<dbReference type="EMBL" id="NBIV01000111">
    <property type="protein sequence ID" value="PXF43775.1"/>
    <property type="molecule type" value="Genomic_DNA"/>
</dbReference>
<dbReference type="Pfam" id="PF00096">
    <property type="entry name" value="zf-C2H2"/>
    <property type="match status" value="2"/>
</dbReference>
<feature type="compositionally biased region" description="Basic residues" evidence="6">
    <location>
        <begin position="1"/>
        <end position="18"/>
    </location>
</feature>
<dbReference type="Pfam" id="PF12874">
    <property type="entry name" value="zf-met"/>
    <property type="match status" value="1"/>
</dbReference>
<evidence type="ECO:0000313" key="9">
    <source>
        <dbReference type="Proteomes" id="UP000247409"/>
    </source>
</evidence>
<dbReference type="STRING" id="448386.A0A2V3INW4"/>
<feature type="region of interest" description="Disordered" evidence="6">
    <location>
        <begin position="1"/>
        <end position="29"/>
    </location>
</feature>
<dbReference type="OrthoDB" id="654211at2759"/>
<dbReference type="InterPro" id="IPR013087">
    <property type="entry name" value="Znf_C2H2_type"/>
</dbReference>
<feature type="domain" description="C2H2-type" evidence="7">
    <location>
        <begin position="164"/>
        <end position="187"/>
    </location>
</feature>
<evidence type="ECO:0000256" key="1">
    <source>
        <dbReference type="ARBA" id="ARBA00022723"/>
    </source>
</evidence>
<feature type="domain" description="C2H2-type" evidence="7">
    <location>
        <begin position="110"/>
        <end position="133"/>
    </location>
</feature>
<dbReference type="InterPro" id="IPR036236">
    <property type="entry name" value="Znf_C2H2_sf"/>
</dbReference>
<dbReference type="GO" id="GO:0000977">
    <property type="term" value="F:RNA polymerase II transcription regulatory region sequence-specific DNA binding"/>
    <property type="evidence" value="ECO:0007669"/>
    <property type="project" value="TreeGrafter"/>
</dbReference>
<dbReference type="Gene3D" id="3.30.160.60">
    <property type="entry name" value="Classic Zinc Finger"/>
    <property type="match status" value="3"/>
</dbReference>
<organism evidence="8 9">
    <name type="scientific">Gracilariopsis chorda</name>
    <dbReference type="NCBI Taxonomy" id="448386"/>
    <lineage>
        <taxon>Eukaryota</taxon>
        <taxon>Rhodophyta</taxon>
        <taxon>Florideophyceae</taxon>
        <taxon>Rhodymeniophycidae</taxon>
        <taxon>Gracilariales</taxon>
        <taxon>Gracilariaceae</taxon>
        <taxon>Gracilariopsis</taxon>
    </lineage>
</organism>
<feature type="domain" description="C2H2-type" evidence="7">
    <location>
        <begin position="195"/>
        <end position="223"/>
    </location>
</feature>